<comment type="similarity">
    <text evidence="1">Belongs to the protein-tyrosine phosphatase family. Non-receptor class myotubularin subfamily.</text>
</comment>
<feature type="compositionally biased region" description="Polar residues" evidence="4">
    <location>
        <begin position="438"/>
        <end position="457"/>
    </location>
</feature>
<feature type="compositionally biased region" description="Basic and acidic residues" evidence="4">
    <location>
        <begin position="425"/>
        <end position="435"/>
    </location>
</feature>
<feature type="region of interest" description="Disordered" evidence="4">
    <location>
        <begin position="474"/>
        <end position="541"/>
    </location>
</feature>
<feature type="region of interest" description="Disordered" evidence="4">
    <location>
        <begin position="210"/>
        <end position="229"/>
    </location>
</feature>
<evidence type="ECO:0000256" key="4">
    <source>
        <dbReference type="SAM" id="MobiDB-lite"/>
    </source>
</evidence>
<evidence type="ECO:0000313" key="7">
    <source>
        <dbReference type="Proteomes" id="UP000717585"/>
    </source>
</evidence>
<feature type="active site" description="Phosphocysteine intermediate" evidence="2">
    <location>
        <position position="644"/>
    </location>
</feature>
<dbReference type="InterPro" id="IPR016130">
    <property type="entry name" value="Tyr_Pase_AS"/>
</dbReference>
<evidence type="ECO:0000256" key="1">
    <source>
        <dbReference type="ARBA" id="ARBA00007471"/>
    </source>
</evidence>
<accession>A0A8J6E5T2</accession>
<dbReference type="Gene3D" id="2.30.29.30">
    <property type="entry name" value="Pleckstrin-homology domain (PH domain)/Phosphotyrosine-binding domain (PTB)"/>
    <property type="match status" value="1"/>
</dbReference>
<feature type="compositionally biased region" description="Low complexity" evidence="4">
    <location>
        <begin position="481"/>
        <end position="492"/>
    </location>
</feature>
<feature type="compositionally biased region" description="Polar residues" evidence="4">
    <location>
        <begin position="510"/>
        <end position="525"/>
    </location>
</feature>
<dbReference type="InterPro" id="IPR029021">
    <property type="entry name" value="Prot-tyrosine_phosphatase-like"/>
</dbReference>
<name>A0A8J6E5T2_9EUKA</name>
<dbReference type="InterPro" id="IPR011993">
    <property type="entry name" value="PH-like_dom_sf"/>
</dbReference>
<reference evidence="6" key="1">
    <citation type="submission" date="2021-05" db="EMBL/GenBank/DDBJ databases">
        <title>A free-living protist that lacks canonical eukaryotic 1 DNA replication and segregation systems.</title>
        <authorList>
            <person name="Salas-Leiva D.E."/>
            <person name="Tromer E.C."/>
            <person name="Curtis B.A."/>
            <person name="Jerlstrom-Hultqvist J."/>
            <person name="Kolisko M."/>
            <person name="Yi Z."/>
            <person name="Salas-Leiva J.S."/>
            <person name="Gallot-Lavallee L."/>
            <person name="Kops G.J.P.L."/>
            <person name="Archibald J.M."/>
            <person name="Simpson A.G.B."/>
            <person name="Roger A.J."/>
        </authorList>
    </citation>
    <scope>NUCLEOTIDE SEQUENCE</scope>
    <source>
        <strain evidence="6">BICM</strain>
    </source>
</reference>
<dbReference type="InterPro" id="IPR030564">
    <property type="entry name" value="Myotubularin"/>
</dbReference>
<dbReference type="AlphaFoldDB" id="A0A8J6E5T2"/>
<dbReference type="SUPFAM" id="SSF52799">
    <property type="entry name" value="(Phosphotyrosine protein) phosphatases II"/>
    <property type="match status" value="2"/>
</dbReference>
<feature type="region of interest" description="Disordered" evidence="4">
    <location>
        <begin position="422"/>
        <end position="460"/>
    </location>
</feature>
<protein>
    <submittedName>
        <fullName evidence="6">Phosphoinositide 3-phosphatase-like protein</fullName>
    </submittedName>
</protein>
<gene>
    <name evidence="6" type="ORF">J8273_1993</name>
</gene>
<sequence length="874" mass="97425">MEHLIPNVGVTENQLLVGNFWSSKFEFGTNQPLTGSYEVNDGYIFGDLTLTNYRMLFQPVDCSIPIMNVPYHLVYSFTKIGGRKTATLRKQYQLVIRLKTPVTIRLAFDPRVQSRARVSKAIRRIGFAPTLQPTAFSVVHRKALDQPDSKCYNPFPELIRQGVLYPEDLGPLLSYYNAVFLNRDPISRAPRAKPIAYDLLSRLNACTDGSPPPAPAVRGTTQPAGKFIRGPDSKSGWRVTFLNTDYQMSPTYPAVLVVPNSITDEDVLGAAAFRSKGRIPMLSYRHPTGVTLSRSAQPLSGMTTRSPADEKLIDLMRTTPPQCDRLYIFDCRPRLNAMANQMAGKGTEGMFYGSSRVRYLNIANIHAVRNSYLQMCEVMRDAPSTLSVLERPLLVTNEDMIRPKPDSQLRSTLNTAVSSAMSLFKAKERKDERPTARLGQSRSQSKLGSTSSVQPSQLDGDEFKSRFQELKAMFEQRQPASSPSDSRSGSVSGQTMTRVDSGMANGGSDGNTVHTSATNTEGSTRPSPYASDDDPDAFDPVPVYTTEQLTTKAQWRVRPTVTVSPVCKLELALAEQITSPMDESEAETVLGQYRPDSVQSTYEKSWQSRVENTRWVDHLRSVLAGAMQVAECIGTVRCHALVHCSDGWDRTAQVTSLAMLLLDPYYRTIEGFITLIEKEWLAAGHRFSTRCRHIGGQTLQAEISGPTKFQQISGFRDGDGTLPDAGEDDGASSSAALAYVGGDEIGGRPDDQQVAPVFLQWLDAVYQCTQQHPTLFEFNEEMLLYIAYHVYSCRYGTFIFDCERERNNSNMAGRTSRVWDELLDAREMFVNSEYAPVEFDLKGRRAFPRIACQARSIRLWSGFWLQHLAAQAGL</sequence>
<evidence type="ECO:0000259" key="5">
    <source>
        <dbReference type="PROSITE" id="PS51339"/>
    </source>
</evidence>
<comment type="caution">
    <text evidence="6">The sequence shown here is derived from an EMBL/GenBank/DDBJ whole genome shotgun (WGS) entry which is preliminary data.</text>
</comment>
<dbReference type="GO" id="GO:0005737">
    <property type="term" value="C:cytoplasm"/>
    <property type="evidence" value="ECO:0007669"/>
    <property type="project" value="TreeGrafter"/>
</dbReference>
<dbReference type="Pfam" id="PF06602">
    <property type="entry name" value="Myotub-related"/>
    <property type="match status" value="2"/>
</dbReference>
<dbReference type="PANTHER" id="PTHR10807:SF128">
    <property type="entry name" value="PHOSPHATIDYLINOSITOL-3,5-BISPHOSPHATE 3-PHOSPHATASE"/>
    <property type="match status" value="1"/>
</dbReference>
<dbReference type="Proteomes" id="UP000717585">
    <property type="component" value="Unassembled WGS sequence"/>
</dbReference>
<dbReference type="EMBL" id="JAHDYR010000006">
    <property type="protein sequence ID" value="KAG9396262.1"/>
    <property type="molecule type" value="Genomic_DNA"/>
</dbReference>
<dbReference type="PROSITE" id="PS00383">
    <property type="entry name" value="TYR_PHOSPHATASE_1"/>
    <property type="match status" value="1"/>
</dbReference>
<evidence type="ECO:0000256" key="2">
    <source>
        <dbReference type="PIRSR" id="PIRSR630564-1"/>
    </source>
</evidence>
<dbReference type="InterPro" id="IPR010569">
    <property type="entry name" value="Myotubularin-like_Pase_dom"/>
</dbReference>
<dbReference type="PANTHER" id="PTHR10807">
    <property type="entry name" value="MYOTUBULARIN-RELATED"/>
    <property type="match status" value="1"/>
</dbReference>
<keyword evidence="7" id="KW-1185">Reference proteome</keyword>
<organism evidence="6 7">
    <name type="scientific">Carpediemonas membranifera</name>
    <dbReference type="NCBI Taxonomy" id="201153"/>
    <lineage>
        <taxon>Eukaryota</taxon>
        <taxon>Metamonada</taxon>
        <taxon>Carpediemonas-like organisms</taxon>
        <taxon>Carpediemonas</taxon>
    </lineage>
</organism>
<proteinExistence type="inferred from homology"/>
<evidence type="ECO:0000256" key="3">
    <source>
        <dbReference type="PIRSR" id="PIRSR630564-2"/>
    </source>
</evidence>
<feature type="binding site" evidence="3">
    <location>
        <begin position="644"/>
        <end position="650"/>
    </location>
    <ligand>
        <name>substrate</name>
    </ligand>
</feature>
<dbReference type="OrthoDB" id="271628at2759"/>
<evidence type="ECO:0000313" key="6">
    <source>
        <dbReference type="EMBL" id="KAG9396262.1"/>
    </source>
</evidence>
<dbReference type="PROSITE" id="PS51339">
    <property type="entry name" value="PPASE_MYOTUBULARIN"/>
    <property type="match status" value="1"/>
</dbReference>
<feature type="domain" description="Myotubularin phosphatase" evidence="5">
    <location>
        <begin position="217"/>
        <end position="864"/>
    </location>
</feature>
<dbReference type="SUPFAM" id="SSF50729">
    <property type="entry name" value="PH domain-like"/>
    <property type="match status" value="1"/>
</dbReference>